<feature type="transmembrane region" description="Helical" evidence="7">
    <location>
        <begin position="792"/>
        <end position="812"/>
    </location>
</feature>
<proteinExistence type="predicted"/>
<feature type="disulfide bond" evidence="5">
    <location>
        <begin position="688"/>
        <end position="697"/>
    </location>
</feature>
<dbReference type="InterPro" id="IPR035914">
    <property type="entry name" value="Sperma_CUB_dom_sf"/>
</dbReference>
<evidence type="ECO:0000256" key="4">
    <source>
        <dbReference type="PROSITE-ProRule" id="PRU00059"/>
    </source>
</evidence>
<evidence type="ECO:0000256" key="7">
    <source>
        <dbReference type="SAM" id="Phobius"/>
    </source>
</evidence>
<comment type="caution">
    <text evidence="8">The sequence shown here is derived from an EMBL/GenBank/DDBJ whole genome shotgun (WGS) entry which is preliminary data.</text>
</comment>
<evidence type="ECO:0000256" key="5">
    <source>
        <dbReference type="PROSITE-ProRule" id="PRU00076"/>
    </source>
</evidence>
<dbReference type="Gene3D" id="2.60.120.290">
    <property type="entry name" value="Spermadhesin, CUB domain"/>
    <property type="match status" value="3"/>
</dbReference>
<dbReference type="SMART" id="SM00042">
    <property type="entry name" value="CUB"/>
    <property type="match status" value="3"/>
</dbReference>
<evidence type="ECO:0000256" key="1">
    <source>
        <dbReference type="ARBA" id="ARBA00022670"/>
    </source>
</evidence>
<dbReference type="CDD" id="cd00054">
    <property type="entry name" value="EGF_CA"/>
    <property type="match status" value="2"/>
</dbReference>
<dbReference type="PROSITE" id="PS50041">
    <property type="entry name" value="C_TYPE_LECTIN_2"/>
    <property type="match status" value="1"/>
</dbReference>
<dbReference type="InterPro" id="IPR001304">
    <property type="entry name" value="C-type_lectin-like"/>
</dbReference>
<evidence type="ECO:0008006" key="10">
    <source>
        <dbReference type="Google" id="ProtNLM"/>
    </source>
</evidence>
<dbReference type="GO" id="GO:0005615">
    <property type="term" value="C:extracellular space"/>
    <property type="evidence" value="ECO:0007669"/>
    <property type="project" value="TreeGrafter"/>
</dbReference>
<keyword evidence="7" id="KW-1133">Transmembrane helix</keyword>
<sequence length="1032" mass="114541">MGNVRKPTRWECNRTISLTPEDPRTTVTSPEFPRPYPDDVVCIAAVSAPPAFTILLEFEELVLEEEPSCSYDYVEIQAMNETNRYCGDWSDRLKLLRKVLMGPELKIKFLSDYSYHFGGFKARISIEQTWPECEDGRQQLYNHSCYQFISYPEVTWHTANEICRGHQGEVASVHSAAEERFIVRKIRESREYSATAVYWLGGKTNASNEWYWSDKTPLDFSGWVSGSKELHGVGLQTEEGERCLALQWKGSPTPLLPSSLYWSAQPCDMVGGYVCKKLNPGSGLHLNLNKTVNGTEGSLASYQHPEHYLNNLDYWIIISAPEKTRVVVNLHSLDLEHQSQCLYDFLEVVDPPGVTGGDPTRLCGHYEAEELEKLHIVSTKNEVHIHFHSDYSVTDRGFSLSWKAVDVSGCPLHTTTAKQGVLVSPNYPDFLLSRLDCSTTILAPVGKRVWLEVVDYDSDEPILEVDLGGGEGRLTPFASSTLLSDGIYVSSGERMQVTLRTGDNPNGKGCKIIYKAVSDVKEERAVKLGSRTWGRLLHLNFPSGPPRRVDVTQKLIVPLGNTLLLQFNRPTETNGIQDVGCTDENIIEVMDWYSDSNGTLWRLCTEDIGPQLSIESWLNTLRVRTIYGQEPGPNINLTVTVRPDAAYKTKLLSKEVLEPLVETCTPNPCQNGGKCVTSSITGKHSCQCLGHFTGMMCGLTLCELQPCLFGECLLTPNGFKCICKPGYHGDTCEERVRPCSSNPCDVRGECIETTDANFKCRCHAWWEGTKCDRRILHIPYKPLSERMLQEPFWLGLITVTVVLAVLGLFWCAKRHFPEKLEKLLQEENERNRPYISNRHCPSVRERTLAVSATRDGLAMAASGGSGNRAGAEPKTLLGRLASPSPRKKRNNSTPTKKSSASEKKQILQQLVSPALNAGESIPLSSNSLSVEPSTSSAETSFTAKLTPDQTLKLEKKVTFARLLDKVSSEMSSGSELEVGGPKGSSSADQLTRNADPVKSPNSTSSNQGSDSRSSSETHLSIGTPSRSRCMLL</sequence>
<dbReference type="SUPFAM" id="SSF56436">
    <property type="entry name" value="C-type lectin-like"/>
    <property type="match status" value="1"/>
</dbReference>
<dbReference type="CDD" id="cd00041">
    <property type="entry name" value="CUB"/>
    <property type="match status" value="3"/>
</dbReference>
<keyword evidence="7" id="KW-0812">Transmembrane</keyword>
<dbReference type="SMART" id="SM00181">
    <property type="entry name" value="EGF"/>
    <property type="match status" value="3"/>
</dbReference>
<dbReference type="Pfam" id="PF00008">
    <property type="entry name" value="EGF"/>
    <property type="match status" value="2"/>
</dbReference>
<dbReference type="PROSITE" id="PS01180">
    <property type="entry name" value="CUB"/>
    <property type="match status" value="3"/>
</dbReference>
<dbReference type="GO" id="GO:0006508">
    <property type="term" value="P:proteolysis"/>
    <property type="evidence" value="ECO:0007669"/>
    <property type="project" value="UniProtKB-KW"/>
</dbReference>
<dbReference type="Gene3D" id="2.10.25.10">
    <property type="entry name" value="Laminin"/>
    <property type="match status" value="3"/>
</dbReference>
<keyword evidence="9" id="KW-1185">Reference proteome</keyword>
<dbReference type="InterPro" id="IPR000859">
    <property type="entry name" value="CUB_dom"/>
</dbReference>
<accession>A0A6A4JMX7</accession>
<dbReference type="InterPro" id="IPR016186">
    <property type="entry name" value="C-type_lectin-like/link_sf"/>
</dbReference>
<dbReference type="Gene3D" id="3.10.100.10">
    <property type="entry name" value="Mannose-Binding Protein A, subunit A"/>
    <property type="match status" value="1"/>
</dbReference>
<comment type="caution">
    <text evidence="5">Lacks conserved residue(s) required for the propagation of feature annotation.</text>
</comment>
<gene>
    <name evidence="8" type="ORF">GE061_003235</name>
</gene>
<dbReference type="Proteomes" id="UP000466442">
    <property type="component" value="Unassembled WGS sequence"/>
</dbReference>
<keyword evidence="5" id="KW-0245">EGF-like domain</keyword>
<evidence type="ECO:0000256" key="2">
    <source>
        <dbReference type="ARBA" id="ARBA00022801"/>
    </source>
</evidence>
<evidence type="ECO:0000313" key="9">
    <source>
        <dbReference type="Proteomes" id="UP000466442"/>
    </source>
</evidence>
<dbReference type="GO" id="GO:0004252">
    <property type="term" value="F:serine-type endopeptidase activity"/>
    <property type="evidence" value="ECO:0007669"/>
    <property type="project" value="TreeGrafter"/>
</dbReference>
<dbReference type="PROSITE" id="PS50026">
    <property type="entry name" value="EGF_3"/>
    <property type="match status" value="3"/>
</dbReference>
<dbReference type="EMBL" id="WIXP02000011">
    <property type="protein sequence ID" value="KAF6202830.1"/>
    <property type="molecule type" value="Genomic_DNA"/>
</dbReference>
<feature type="compositionally biased region" description="Low complexity" evidence="6">
    <location>
        <begin position="999"/>
        <end position="1014"/>
    </location>
</feature>
<dbReference type="AlphaFoldDB" id="A0A6A4JMX7"/>
<keyword evidence="2" id="KW-0378">Hydrolase</keyword>
<dbReference type="SMART" id="SM00179">
    <property type="entry name" value="EGF_CA"/>
    <property type="match status" value="2"/>
</dbReference>
<dbReference type="InterPro" id="IPR000742">
    <property type="entry name" value="EGF"/>
</dbReference>
<dbReference type="SMART" id="SM00034">
    <property type="entry name" value="CLECT"/>
    <property type="match status" value="1"/>
</dbReference>
<dbReference type="PANTHER" id="PTHR24255">
    <property type="entry name" value="COMPLEMENT COMPONENT 1, S SUBCOMPONENT-RELATED"/>
    <property type="match status" value="1"/>
</dbReference>
<protein>
    <recommendedName>
        <fullName evidence="10">Cubilin</fullName>
    </recommendedName>
</protein>
<evidence type="ECO:0000256" key="3">
    <source>
        <dbReference type="ARBA" id="ARBA00023157"/>
    </source>
</evidence>
<dbReference type="SUPFAM" id="SSF49854">
    <property type="entry name" value="Spermadhesin, CUB domain"/>
    <property type="match status" value="4"/>
</dbReference>
<feature type="disulfide bond" evidence="5">
    <location>
        <begin position="762"/>
        <end position="771"/>
    </location>
</feature>
<dbReference type="CDD" id="cd00037">
    <property type="entry name" value="CLECT"/>
    <property type="match status" value="1"/>
</dbReference>
<feature type="disulfide bond" evidence="5">
    <location>
        <begin position="723"/>
        <end position="732"/>
    </location>
</feature>
<name>A0A6A4JMX7_APOLU</name>
<feature type="disulfide bond" evidence="5">
    <location>
        <begin position="669"/>
        <end position="686"/>
    </location>
</feature>
<dbReference type="SUPFAM" id="SSF57196">
    <property type="entry name" value="EGF/Laminin"/>
    <property type="match status" value="2"/>
</dbReference>
<keyword evidence="3 5" id="KW-1015">Disulfide bond</keyword>
<feature type="disulfide bond" evidence="4">
    <location>
        <begin position="410"/>
        <end position="437"/>
    </location>
</feature>
<dbReference type="OrthoDB" id="6629827at2759"/>
<dbReference type="GO" id="GO:0005509">
    <property type="term" value="F:calcium ion binding"/>
    <property type="evidence" value="ECO:0007669"/>
    <property type="project" value="InterPro"/>
</dbReference>
<reference evidence="8" key="1">
    <citation type="journal article" date="2021" name="Mol. Ecol. Resour.">
        <title>Apolygus lucorum genome provides insights into omnivorousness and mesophyll feeding.</title>
        <authorList>
            <person name="Liu Y."/>
            <person name="Liu H."/>
            <person name="Wang H."/>
            <person name="Huang T."/>
            <person name="Liu B."/>
            <person name="Yang B."/>
            <person name="Yin L."/>
            <person name="Li B."/>
            <person name="Zhang Y."/>
            <person name="Zhang S."/>
            <person name="Jiang F."/>
            <person name="Zhang X."/>
            <person name="Ren Y."/>
            <person name="Wang B."/>
            <person name="Wang S."/>
            <person name="Lu Y."/>
            <person name="Wu K."/>
            <person name="Fan W."/>
            <person name="Wang G."/>
        </authorList>
    </citation>
    <scope>NUCLEOTIDE SEQUENCE</scope>
    <source>
        <strain evidence="8">12Hb</strain>
    </source>
</reference>
<feature type="region of interest" description="Disordered" evidence="6">
    <location>
        <begin position="967"/>
        <end position="1032"/>
    </location>
</feature>
<organism evidence="8 9">
    <name type="scientific">Apolygus lucorum</name>
    <name type="common">Small green plant bug</name>
    <name type="synonym">Lygocoris lucorum</name>
    <dbReference type="NCBI Taxonomy" id="248454"/>
    <lineage>
        <taxon>Eukaryota</taxon>
        <taxon>Metazoa</taxon>
        <taxon>Ecdysozoa</taxon>
        <taxon>Arthropoda</taxon>
        <taxon>Hexapoda</taxon>
        <taxon>Insecta</taxon>
        <taxon>Pterygota</taxon>
        <taxon>Neoptera</taxon>
        <taxon>Paraneoptera</taxon>
        <taxon>Hemiptera</taxon>
        <taxon>Heteroptera</taxon>
        <taxon>Panheteroptera</taxon>
        <taxon>Cimicomorpha</taxon>
        <taxon>Miridae</taxon>
        <taxon>Mirini</taxon>
        <taxon>Apolygus</taxon>
    </lineage>
</organism>
<dbReference type="PANTHER" id="PTHR24255:SF31">
    <property type="entry name" value="CUBILIN-LIKE PROTEIN"/>
    <property type="match status" value="1"/>
</dbReference>
<feature type="region of interest" description="Disordered" evidence="6">
    <location>
        <begin position="859"/>
        <end position="905"/>
    </location>
</feature>
<evidence type="ECO:0000256" key="6">
    <source>
        <dbReference type="SAM" id="MobiDB-lite"/>
    </source>
</evidence>
<feature type="compositionally biased region" description="Polar residues" evidence="6">
    <location>
        <begin position="1016"/>
        <end position="1026"/>
    </location>
</feature>
<dbReference type="PROSITE" id="PS00022">
    <property type="entry name" value="EGF_1"/>
    <property type="match status" value="3"/>
</dbReference>
<feature type="disulfide bond" evidence="4">
    <location>
        <begin position="69"/>
        <end position="86"/>
    </location>
</feature>
<dbReference type="Pfam" id="PF00431">
    <property type="entry name" value="CUB"/>
    <property type="match status" value="2"/>
</dbReference>
<dbReference type="InterPro" id="IPR001881">
    <property type="entry name" value="EGF-like_Ca-bd_dom"/>
</dbReference>
<evidence type="ECO:0000313" key="8">
    <source>
        <dbReference type="EMBL" id="KAF6202830.1"/>
    </source>
</evidence>
<dbReference type="PROSITE" id="PS01186">
    <property type="entry name" value="EGF_2"/>
    <property type="match status" value="1"/>
</dbReference>
<dbReference type="InterPro" id="IPR016187">
    <property type="entry name" value="CTDL_fold"/>
</dbReference>
<keyword evidence="7" id="KW-0472">Membrane</keyword>
<keyword evidence="1" id="KW-0645">Protease</keyword>
<feature type="compositionally biased region" description="Polar residues" evidence="6">
    <location>
        <begin position="983"/>
        <end position="992"/>
    </location>
</feature>
<dbReference type="Pfam" id="PF00059">
    <property type="entry name" value="Lectin_C"/>
    <property type="match status" value="1"/>
</dbReference>